<accession>A0AA35P605</accession>
<feature type="region of interest" description="Disordered" evidence="1">
    <location>
        <begin position="498"/>
        <end position="524"/>
    </location>
</feature>
<name>A0AA35P605_9SAUR</name>
<organism evidence="2 3">
    <name type="scientific">Podarcis lilfordi</name>
    <name type="common">Lilford's wall lizard</name>
    <dbReference type="NCBI Taxonomy" id="74358"/>
    <lineage>
        <taxon>Eukaryota</taxon>
        <taxon>Metazoa</taxon>
        <taxon>Chordata</taxon>
        <taxon>Craniata</taxon>
        <taxon>Vertebrata</taxon>
        <taxon>Euteleostomi</taxon>
        <taxon>Lepidosauria</taxon>
        <taxon>Squamata</taxon>
        <taxon>Bifurcata</taxon>
        <taxon>Unidentata</taxon>
        <taxon>Episquamata</taxon>
        <taxon>Laterata</taxon>
        <taxon>Lacertibaenia</taxon>
        <taxon>Lacertidae</taxon>
        <taxon>Podarcis</taxon>
    </lineage>
</organism>
<feature type="non-terminal residue" evidence="2">
    <location>
        <position position="838"/>
    </location>
</feature>
<gene>
    <name evidence="2" type="ORF">PODLI_1B035296</name>
</gene>
<dbReference type="EMBL" id="OX395129">
    <property type="protein sequence ID" value="CAI5773528.1"/>
    <property type="molecule type" value="Genomic_DNA"/>
</dbReference>
<evidence type="ECO:0000313" key="2">
    <source>
        <dbReference type="EMBL" id="CAI5773528.1"/>
    </source>
</evidence>
<dbReference type="AlphaFoldDB" id="A0AA35P605"/>
<evidence type="ECO:0000256" key="1">
    <source>
        <dbReference type="SAM" id="MobiDB-lite"/>
    </source>
</evidence>
<proteinExistence type="predicted"/>
<keyword evidence="3" id="KW-1185">Reference proteome</keyword>
<protein>
    <submittedName>
        <fullName evidence="2">Uncharacterized protein</fullName>
    </submittedName>
</protein>
<dbReference type="Proteomes" id="UP001178461">
    <property type="component" value="Chromosome 4"/>
</dbReference>
<feature type="non-terminal residue" evidence="2">
    <location>
        <position position="1"/>
    </location>
</feature>
<sequence length="838" mass="93738">FFMEIPLFQRHFLLLPAAILNCAEISRDHKRLFMYVTSAARMLLAQRWREDELAECWELDLEQEEFKIVRAFRLGRGGKKEKNRIRDCLITLRSKEERDRILGWHYQKTLVIQQSRVEIFKDIPKHLLDLRSNYGDLVVLLRRNKLIFRWEFPQGPSFSFKGRKIKIRSVEDKAKFLNNYEEDLQKELGKELRALDRRSPDRGLEQRALDRRSPKRGIVDIATLPFGLDRLVTPTLPTEEEQALGAMTKEDLSQLKFNHNAVKMEMKLTPTGSFRWRMNDTLFRNEEVTKKTQKTLRDYFEINMNTTIEKRNAIKKRVQNEKKDKILEKIKEGEKKLRAKPKSQEILKEIKLYHETQKEMDIDRFLKTNGLQKISQENKLMLNYKITEQEVEGAIQNMQLGKSPGPDESEKTQLKNYRPISLLNEPESSTKRVLELIQEFEFVQVHKPLSVTEPLRHGSSISGEEWVFLQELSSSPLLVPSSAAESLPTCVSPFTSLPSDGSSLTSTSPPGPLSPPLAPSTGESISLSPSELSFMWLGCRAVEKLTSTCSKLMSFLQNLEAKALCSSSNARSASSVQTNFFLLLRQSVMGAAIPQEFHLLEYTNTSSKKATQFLSSFVKIFPFRTLVKMSSILGIGKATGSDTAFKALKFLSMNSLSSCISLSDMAYSLPTGSCAPGIPARPTSGSCNASQLIPNIMGAPPKVATLNAITPCHRSWSPAGGCLKGSSSATSITRAGLGGSGVGTLTALWPGCCAPTLLPSLAIPSSGGRLWQSDLAVGRDSISGRVVLLLSPHWALKLRARAVPISIGSAGWKPKKALLQRAFEWVPPISPTPICEPA</sequence>
<reference evidence="2" key="1">
    <citation type="submission" date="2022-12" db="EMBL/GenBank/DDBJ databases">
        <authorList>
            <person name="Alioto T."/>
            <person name="Alioto T."/>
            <person name="Gomez Garrido J."/>
        </authorList>
    </citation>
    <scope>NUCLEOTIDE SEQUENCE</scope>
</reference>
<feature type="compositionally biased region" description="Low complexity" evidence="1">
    <location>
        <begin position="498"/>
        <end position="508"/>
    </location>
</feature>
<evidence type="ECO:0000313" key="3">
    <source>
        <dbReference type="Proteomes" id="UP001178461"/>
    </source>
</evidence>
<feature type="compositionally biased region" description="Pro residues" evidence="1">
    <location>
        <begin position="509"/>
        <end position="518"/>
    </location>
</feature>